<evidence type="ECO:0000313" key="2">
    <source>
        <dbReference type="Proteomes" id="UP001057134"/>
    </source>
</evidence>
<gene>
    <name evidence="1" type="ORF">SK3146_05039</name>
</gene>
<sequence>MNNTFKQGFKFMMENKDIQKMFKDMAKAQKQVDAAVKAAEKLKKKWG</sequence>
<protein>
    <submittedName>
        <fullName evidence="1">Uncharacterized protein</fullName>
    </submittedName>
</protein>
<keyword evidence="2" id="KW-1185">Reference proteome</keyword>
<dbReference type="Proteomes" id="UP001057134">
    <property type="component" value="Chromosome"/>
</dbReference>
<accession>A0ABY4RVB7</accession>
<reference evidence="1" key="1">
    <citation type="submission" date="2018-02" db="EMBL/GenBank/DDBJ databases">
        <authorList>
            <person name="Kim S.-K."/>
            <person name="Jung H.-I."/>
            <person name="Lee S.-W."/>
        </authorList>
    </citation>
    <scope>NUCLEOTIDE SEQUENCE</scope>
    <source>
        <strain evidence="1">SK3146</strain>
    </source>
</reference>
<proteinExistence type="predicted"/>
<organism evidence="1 2">
    <name type="scientific">Paenibacillus konkukensis</name>
    <dbReference type="NCBI Taxonomy" id="2020716"/>
    <lineage>
        <taxon>Bacteria</taxon>
        <taxon>Bacillati</taxon>
        <taxon>Bacillota</taxon>
        <taxon>Bacilli</taxon>
        <taxon>Bacillales</taxon>
        <taxon>Paenibacillaceae</taxon>
        <taxon>Paenibacillus</taxon>
    </lineage>
</organism>
<dbReference type="EMBL" id="CP027059">
    <property type="protein sequence ID" value="UQZ85750.1"/>
    <property type="molecule type" value="Genomic_DNA"/>
</dbReference>
<reference evidence="1" key="2">
    <citation type="journal article" date="2021" name="J Anim Sci Technol">
        <title>Complete genome sequence of Paenibacillus konkukensis sp. nov. SK3146 as a potential probiotic strain.</title>
        <authorList>
            <person name="Jung H.I."/>
            <person name="Park S."/>
            <person name="Niu K.M."/>
            <person name="Lee S.W."/>
            <person name="Kothari D."/>
            <person name="Yi K.J."/>
            <person name="Kim S.K."/>
        </authorList>
    </citation>
    <scope>NUCLEOTIDE SEQUENCE</scope>
    <source>
        <strain evidence="1">SK3146</strain>
    </source>
</reference>
<name>A0ABY4RVB7_9BACL</name>
<evidence type="ECO:0000313" key="1">
    <source>
        <dbReference type="EMBL" id="UQZ85750.1"/>
    </source>
</evidence>